<feature type="transmembrane region" description="Helical" evidence="1">
    <location>
        <begin position="43"/>
        <end position="63"/>
    </location>
</feature>
<keyword evidence="1" id="KW-1133">Transmembrane helix</keyword>
<keyword evidence="1" id="KW-0812">Transmembrane</keyword>
<evidence type="ECO:0000313" key="3">
    <source>
        <dbReference type="Proteomes" id="UP001501218"/>
    </source>
</evidence>
<feature type="transmembrane region" description="Helical" evidence="1">
    <location>
        <begin position="69"/>
        <end position="89"/>
    </location>
</feature>
<feature type="transmembrane region" description="Helical" evidence="1">
    <location>
        <begin position="96"/>
        <end position="121"/>
    </location>
</feature>
<evidence type="ECO:0000313" key="2">
    <source>
        <dbReference type="EMBL" id="GAA2338202.1"/>
    </source>
</evidence>
<proteinExistence type="predicted"/>
<keyword evidence="3" id="KW-1185">Reference proteome</keyword>
<evidence type="ECO:0000256" key="1">
    <source>
        <dbReference type="SAM" id="Phobius"/>
    </source>
</evidence>
<accession>A0ABP5ST81</accession>
<reference evidence="3" key="1">
    <citation type="journal article" date="2019" name="Int. J. Syst. Evol. Microbiol.">
        <title>The Global Catalogue of Microorganisms (GCM) 10K type strain sequencing project: providing services to taxonomists for standard genome sequencing and annotation.</title>
        <authorList>
            <consortium name="The Broad Institute Genomics Platform"/>
            <consortium name="The Broad Institute Genome Sequencing Center for Infectious Disease"/>
            <person name="Wu L."/>
            <person name="Ma J."/>
        </authorList>
    </citation>
    <scope>NUCLEOTIDE SEQUENCE [LARGE SCALE GENOMIC DNA]</scope>
    <source>
        <strain evidence="3">JCM 16221</strain>
    </source>
</reference>
<protein>
    <submittedName>
        <fullName evidence="2">Uncharacterized protein</fullName>
    </submittedName>
</protein>
<dbReference type="Proteomes" id="UP001501218">
    <property type="component" value="Unassembled WGS sequence"/>
</dbReference>
<organism evidence="2 3">
    <name type="scientific">Saccharopolyspora halophila</name>
    <dbReference type="NCBI Taxonomy" id="405551"/>
    <lineage>
        <taxon>Bacteria</taxon>
        <taxon>Bacillati</taxon>
        <taxon>Actinomycetota</taxon>
        <taxon>Actinomycetes</taxon>
        <taxon>Pseudonocardiales</taxon>
        <taxon>Pseudonocardiaceae</taxon>
        <taxon>Saccharopolyspora</taxon>
    </lineage>
</organism>
<comment type="caution">
    <text evidence="2">The sequence shown here is derived from an EMBL/GenBank/DDBJ whole genome shotgun (WGS) entry which is preliminary data.</text>
</comment>
<dbReference type="EMBL" id="BAAARA010000003">
    <property type="protein sequence ID" value="GAA2338202.1"/>
    <property type="molecule type" value="Genomic_DNA"/>
</dbReference>
<gene>
    <name evidence="2" type="ORF">GCM10009854_13020</name>
</gene>
<keyword evidence="1" id="KW-0472">Membrane</keyword>
<sequence>MSDFVGDGTAFLGVSVRALPDGGAVLRGDTAGMARLKDVSWPLALALGAFALVRPLLSMAGVMDDLGRPVAPLVATAVISAVWIVAVGVSRGRHPVLTLVAAGLVYGVLAVVMSAVGSLLLTGQLQGPLTTPWGVGVVATLVVNAVWGAVTGVLAAWLQRALNRRPMPH</sequence>
<feature type="transmembrane region" description="Helical" evidence="1">
    <location>
        <begin position="133"/>
        <end position="158"/>
    </location>
</feature>
<name>A0ABP5ST81_9PSEU</name>